<dbReference type="WBParaSite" id="SMUV_0000057601-mRNA-1">
    <property type="protein sequence ID" value="SMUV_0000057601-mRNA-1"/>
    <property type="gene ID" value="SMUV_0000057601"/>
</dbReference>
<feature type="compositionally biased region" description="Basic and acidic residues" evidence="2">
    <location>
        <begin position="451"/>
        <end position="479"/>
    </location>
</feature>
<evidence type="ECO:0000256" key="2">
    <source>
        <dbReference type="SAM" id="MobiDB-lite"/>
    </source>
</evidence>
<feature type="compositionally biased region" description="Basic residues" evidence="2">
    <location>
        <begin position="441"/>
        <end position="450"/>
    </location>
</feature>
<reference evidence="4" key="1">
    <citation type="submission" date="2017-02" db="UniProtKB">
        <authorList>
            <consortium name="WormBaseParasite"/>
        </authorList>
    </citation>
    <scope>IDENTIFICATION</scope>
</reference>
<organism evidence="3 4">
    <name type="scientific">Syphacia muris</name>
    <dbReference type="NCBI Taxonomy" id="451379"/>
    <lineage>
        <taxon>Eukaryota</taxon>
        <taxon>Metazoa</taxon>
        <taxon>Ecdysozoa</taxon>
        <taxon>Nematoda</taxon>
        <taxon>Chromadorea</taxon>
        <taxon>Rhabditida</taxon>
        <taxon>Spirurina</taxon>
        <taxon>Oxyuridomorpha</taxon>
        <taxon>Oxyuroidea</taxon>
        <taxon>Oxyuridae</taxon>
        <taxon>Syphacia</taxon>
    </lineage>
</organism>
<feature type="coiled-coil region" evidence="1">
    <location>
        <begin position="301"/>
        <end position="356"/>
    </location>
</feature>
<evidence type="ECO:0000313" key="4">
    <source>
        <dbReference type="WBParaSite" id="SMUV_0000057601-mRNA-1"/>
    </source>
</evidence>
<protein>
    <submittedName>
        <fullName evidence="4">Leucine-rich repeat-containing protein DDB_G0290503</fullName>
    </submittedName>
</protein>
<evidence type="ECO:0000313" key="3">
    <source>
        <dbReference type="Proteomes" id="UP000046393"/>
    </source>
</evidence>
<feature type="coiled-coil region" evidence="1">
    <location>
        <begin position="389"/>
        <end position="423"/>
    </location>
</feature>
<dbReference type="Proteomes" id="UP000046393">
    <property type="component" value="Unplaced"/>
</dbReference>
<accession>A0A0N5A912</accession>
<feature type="region of interest" description="Disordered" evidence="2">
    <location>
        <begin position="438"/>
        <end position="494"/>
    </location>
</feature>
<dbReference type="AlphaFoldDB" id="A0A0N5A912"/>
<keyword evidence="1" id="KW-0175">Coiled coil</keyword>
<feature type="coiled-coil region" evidence="1">
    <location>
        <begin position="199"/>
        <end position="268"/>
    </location>
</feature>
<evidence type="ECO:0000256" key="1">
    <source>
        <dbReference type="SAM" id="Coils"/>
    </source>
</evidence>
<keyword evidence="3" id="KW-1185">Reference proteome</keyword>
<proteinExistence type="predicted"/>
<name>A0A0N5A912_9BILA</name>
<sequence>MVFAFYKRKLEMDHLNEQLKMKHEKEMNKKDEELNKLKVRYARCIDSFEILRRYQEAPESVFDAIHAYLKCDCKHREVPQSCSSSATNYAECGLPSQSLVSEGAQNLAEKSKEDEENLDAEISKAGYNAIRKRLSMDPMNSSGKSVKSATQIKKERRMTRFTMGTSSYNRHSGDTILQTTLENENGLKDPFEELQEVDINDWESEKLKLECENNRLIQINEEFEEQLLSLNKEKNELLVKNEQLLENVQKVEAKLLAVIEEKENAKIQGNEELDKSRQMCKKVQLENEMHWEQICSLNMEKTDLVRKTDELKEIIESLEGDKALSKLDVADKEKENMQLNEKLQELQKKWDFLHQEIFRSVTDVLTPEVNSLESCKRRCSNFADASEAINRVKEYVESKNEKIAKMEEKINNLEEELTSMRKDYDIVDNYSGDLEHENNSKVKRLRSRRKQYSDSKAHVPQLEKEAVLEEVNKTTEEPRTNVVTRSRASRRRAK</sequence>